<dbReference type="InterPro" id="IPR004474">
    <property type="entry name" value="LytR_CpsA_psr"/>
</dbReference>
<dbReference type="Gene3D" id="3.40.630.190">
    <property type="entry name" value="LCP protein"/>
    <property type="match status" value="1"/>
</dbReference>
<feature type="region of interest" description="Disordered" evidence="2">
    <location>
        <begin position="360"/>
        <end position="400"/>
    </location>
</feature>
<comment type="similarity">
    <text evidence="1">Belongs to the LytR/CpsA/Psr (LCP) family.</text>
</comment>
<keyword evidence="6" id="KW-1185">Reference proteome</keyword>
<evidence type="ECO:0000256" key="2">
    <source>
        <dbReference type="SAM" id="MobiDB-lite"/>
    </source>
</evidence>
<dbReference type="PANTHER" id="PTHR33392:SF6">
    <property type="entry name" value="POLYISOPRENYL-TEICHOIC ACID--PEPTIDOGLYCAN TEICHOIC ACID TRANSFERASE TAGU"/>
    <property type="match status" value="1"/>
</dbReference>
<name>A0ABP9HGI1_9ACTN</name>
<feature type="region of interest" description="Disordered" evidence="2">
    <location>
        <begin position="1"/>
        <end position="36"/>
    </location>
</feature>
<reference evidence="6" key="1">
    <citation type="journal article" date="2019" name="Int. J. Syst. Evol. Microbiol.">
        <title>The Global Catalogue of Microorganisms (GCM) 10K type strain sequencing project: providing services to taxonomists for standard genome sequencing and annotation.</title>
        <authorList>
            <consortium name="The Broad Institute Genomics Platform"/>
            <consortium name="The Broad Institute Genome Sequencing Center for Infectious Disease"/>
            <person name="Wu L."/>
            <person name="Ma J."/>
        </authorList>
    </citation>
    <scope>NUCLEOTIDE SEQUENCE [LARGE SCALE GENOMIC DNA]</scope>
    <source>
        <strain evidence="6">JCM 17986</strain>
    </source>
</reference>
<keyword evidence="3" id="KW-0812">Transmembrane</keyword>
<dbReference type="NCBIfam" id="TIGR00350">
    <property type="entry name" value="lytR_cpsA_psr"/>
    <property type="match status" value="1"/>
</dbReference>
<keyword evidence="3" id="KW-0472">Membrane</keyword>
<dbReference type="Pfam" id="PF03816">
    <property type="entry name" value="LytR_cpsA_psr"/>
    <property type="match status" value="1"/>
</dbReference>
<dbReference type="PANTHER" id="PTHR33392">
    <property type="entry name" value="POLYISOPRENYL-TEICHOIC ACID--PEPTIDOGLYCAN TEICHOIC ACID TRANSFERASE TAGU"/>
    <property type="match status" value="1"/>
</dbReference>
<sequence length="400" mass="42067">MPETPQSSPVPPEGPEGSTGGPSGVRADRRRESRRRRRKRILIGAAAGMVLVMLAIGGLAWWAYDRLNGNIKTDDFAAKLGDQGRPPATKALNILLVGTDSRAGANAEYGDSELGNTQRSDTTVLLHIPEGRKAALGVSFPRDLMVDVPACPKADGTQSGAYFGMFNSAMETGGTACTVKTVEQLTGVRVDHQITVDFTGFKKLVDALGGVPIHLDKPIDDKAAKLDLPAGDVVLNGEQALGFVRARKSIGDGSDIQRIERQQLFMTAMVHKVKTESLLTSPTRLYGILDAATKAITTDPGLGSLSDLYDLLNSLKGLPESAVKFETTPITAYDPDPNRVALVRPEADVLFARLRDESAAIATPEQSAGTSATAGPSEAPAAPQSSGAPLTGDDANAGGR</sequence>
<protein>
    <submittedName>
        <fullName evidence="5">LCP family protein</fullName>
    </submittedName>
</protein>
<feature type="transmembrane region" description="Helical" evidence="3">
    <location>
        <begin position="41"/>
        <end position="64"/>
    </location>
</feature>
<feature type="compositionally biased region" description="Polar residues" evidence="2">
    <location>
        <begin position="364"/>
        <end position="374"/>
    </location>
</feature>
<evidence type="ECO:0000259" key="4">
    <source>
        <dbReference type="Pfam" id="PF03816"/>
    </source>
</evidence>
<keyword evidence="3" id="KW-1133">Transmembrane helix</keyword>
<dbReference type="EMBL" id="BAABHS010000013">
    <property type="protein sequence ID" value="GAA4970258.1"/>
    <property type="molecule type" value="Genomic_DNA"/>
</dbReference>
<evidence type="ECO:0000256" key="3">
    <source>
        <dbReference type="SAM" id="Phobius"/>
    </source>
</evidence>
<evidence type="ECO:0000313" key="6">
    <source>
        <dbReference type="Proteomes" id="UP001500466"/>
    </source>
</evidence>
<proteinExistence type="inferred from homology"/>
<dbReference type="Proteomes" id="UP001500466">
    <property type="component" value="Unassembled WGS sequence"/>
</dbReference>
<comment type="caution">
    <text evidence="5">The sequence shown here is derived from an EMBL/GenBank/DDBJ whole genome shotgun (WGS) entry which is preliminary data.</text>
</comment>
<organism evidence="5 6">
    <name type="scientific">Yinghuangia aomiensis</name>
    <dbReference type="NCBI Taxonomy" id="676205"/>
    <lineage>
        <taxon>Bacteria</taxon>
        <taxon>Bacillati</taxon>
        <taxon>Actinomycetota</taxon>
        <taxon>Actinomycetes</taxon>
        <taxon>Kitasatosporales</taxon>
        <taxon>Streptomycetaceae</taxon>
        <taxon>Yinghuangia</taxon>
    </lineage>
</organism>
<dbReference type="InterPro" id="IPR050922">
    <property type="entry name" value="LytR/CpsA/Psr_CW_biosynth"/>
</dbReference>
<evidence type="ECO:0000256" key="1">
    <source>
        <dbReference type="ARBA" id="ARBA00006068"/>
    </source>
</evidence>
<gene>
    <name evidence="5" type="ORF">GCM10023205_39690</name>
</gene>
<evidence type="ECO:0000313" key="5">
    <source>
        <dbReference type="EMBL" id="GAA4970258.1"/>
    </source>
</evidence>
<feature type="domain" description="Cell envelope-related transcriptional attenuator" evidence="4">
    <location>
        <begin position="119"/>
        <end position="274"/>
    </location>
</feature>
<accession>A0ABP9HGI1</accession>
<dbReference type="RefSeq" id="WP_345676893.1">
    <property type="nucleotide sequence ID" value="NZ_BAABHS010000013.1"/>
</dbReference>